<reference evidence="8 9" key="1">
    <citation type="submission" date="2016-12" db="EMBL/GenBank/DDBJ databases">
        <authorList>
            <person name="Song W.-J."/>
            <person name="Kurnit D.M."/>
        </authorList>
    </citation>
    <scope>NUCLEOTIDE SEQUENCE [LARGE SCALE GENOMIC DNA]</scope>
    <source>
        <strain evidence="8 9">DSM 30827</strain>
    </source>
</reference>
<dbReference type="GO" id="GO:0003677">
    <property type="term" value="F:DNA binding"/>
    <property type="evidence" value="ECO:0007669"/>
    <property type="project" value="UniProtKB-KW"/>
</dbReference>
<feature type="domain" description="Phage shock protein PspC N-terminal" evidence="7">
    <location>
        <begin position="17"/>
        <end position="75"/>
    </location>
</feature>
<evidence type="ECO:0000256" key="5">
    <source>
        <dbReference type="ARBA" id="ARBA00023136"/>
    </source>
</evidence>
<keyword evidence="4 6" id="KW-1133">Transmembrane helix</keyword>
<keyword evidence="8" id="KW-0238">DNA-binding</keyword>
<dbReference type="EMBL" id="CP019688">
    <property type="protein sequence ID" value="AQQ14997.1"/>
    <property type="molecule type" value="Genomic_DNA"/>
</dbReference>
<dbReference type="Proteomes" id="UP000217209">
    <property type="component" value="Chromosome"/>
</dbReference>
<evidence type="ECO:0000256" key="6">
    <source>
        <dbReference type="SAM" id="Phobius"/>
    </source>
</evidence>
<comment type="subcellular location">
    <subcellularLocation>
        <location evidence="1">Cell membrane</location>
        <topology evidence="1">Single-pass membrane protein</topology>
    </subcellularLocation>
</comment>
<protein>
    <submittedName>
        <fullName evidence="8">DNA-binding transcriptional activator PspC</fullName>
    </submittedName>
</protein>
<dbReference type="PANTHER" id="PTHR33885">
    <property type="entry name" value="PHAGE SHOCK PROTEIN C"/>
    <property type="match status" value="1"/>
</dbReference>
<feature type="transmembrane region" description="Helical" evidence="6">
    <location>
        <begin position="48"/>
        <end position="72"/>
    </location>
</feature>
<keyword evidence="5 6" id="KW-0472">Membrane</keyword>
<evidence type="ECO:0000256" key="1">
    <source>
        <dbReference type="ARBA" id="ARBA00004162"/>
    </source>
</evidence>
<evidence type="ECO:0000256" key="3">
    <source>
        <dbReference type="ARBA" id="ARBA00022692"/>
    </source>
</evidence>
<keyword evidence="9" id="KW-1185">Reference proteome</keyword>
<keyword evidence="3 6" id="KW-0812">Transmembrane</keyword>
<evidence type="ECO:0000259" key="7">
    <source>
        <dbReference type="Pfam" id="PF04024"/>
    </source>
</evidence>
<evidence type="ECO:0000313" key="9">
    <source>
        <dbReference type="Proteomes" id="UP000217209"/>
    </source>
</evidence>
<gene>
    <name evidence="8" type="ORF">CGLAU_05115</name>
</gene>
<dbReference type="AlphaFoldDB" id="A0A1Q2HVW6"/>
<sequence length="76" mass="8533">MTSPYINSPYMDPQEPKRLTRSVTHKMIGGVCAGLAEYLNVDPTLVRLVFVFLFLAGIFPGVLAYIISWMVIPPEF</sequence>
<accession>A0A1Q2HVW6</accession>
<name>A0A1Q2HVW6_9CORY</name>
<dbReference type="Pfam" id="PF04024">
    <property type="entry name" value="PspC"/>
    <property type="match status" value="1"/>
</dbReference>
<dbReference type="InterPro" id="IPR052027">
    <property type="entry name" value="PspC"/>
</dbReference>
<evidence type="ECO:0000256" key="4">
    <source>
        <dbReference type="ARBA" id="ARBA00022989"/>
    </source>
</evidence>
<evidence type="ECO:0000256" key="2">
    <source>
        <dbReference type="ARBA" id="ARBA00022475"/>
    </source>
</evidence>
<organism evidence="8 9">
    <name type="scientific">Corynebacterium glaucum</name>
    <dbReference type="NCBI Taxonomy" id="187491"/>
    <lineage>
        <taxon>Bacteria</taxon>
        <taxon>Bacillati</taxon>
        <taxon>Actinomycetota</taxon>
        <taxon>Actinomycetes</taxon>
        <taxon>Mycobacteriales</taxon>
        <taxon>Corynebacteriaceae</taxon>
        <taxon>Corynebacterium</taxon>
    </lineage>
</organism>
<dbReference type="RefSeq" id="WP_198305033.1">
    <property type="nucleotide sequence ID" value="NZ_BAAAKB010000006.1"/>
</dbReference>
<keyword evidence="2" id="KW-1003">Cell membrane</keyword>
<proteinExistence type="predicted"/>
<dbReference type="InterPro" id="IPR007168">
    <property type="entry name" value="Phageshock_PspC_N"/>
</dbReference>
<evidence type="ECO:0000313" key="8">
    <source>
        <dbReference type="EMBL" id="AQQ14997.1"/>
    </source>
</evidence>
<dbReference type="PANTHER" id="PTHR33885:SF3">
    <property type="entry name" value="PHAGE SHOCK PROTEIN C"/>
    <property type="match status" value="1"/>
</dbReference>
<dbReference type="GO" id="GO:0005886">
    <property type="term" value="C:plasma membrane"/>
    <property type="evidence" value="ECO:0007669"/>
    <property type="project" value="UniProtKB-SubCell"/>
</dbReference>
<dbReference type="KEGG" id="cgv:CGLAU_05115"/>